<dbReference type="STRING" id="547042.BACCOPRO_03674"/>
<proteinExistence type="predicted"/>
<dbReference type="HOGENOM" id="CLU_3149363_0_0_10"/>
<dbReference type="EMBL" id="ACBW01000228">
    <property type="protein sequence ID" value="EEF78149.1"/>
    <property type="molecule type" value="Genomic_DNA"/>
</dbReference>
<name>S0FD21_9BACT</name>
<reference evidence="1 2" key="1">
    <citation type="submission" date="2008-12" db="EMBL/GenBank/DDBJ databases">
        <authorList>
            <person name="Fulton L."/>
            <person name="Clifton S."/>
            <person name="Fulton B."/>
            <person name="Xu J."/>
            <person name="Minx P."/>
            <person name="Pepin K.H."/>
            <person name="Johnson M."/>
            <person name="Bhonagiri V."/>
            <person name="Nash W.E."/>
            <person name="Mardis E.R."/>
            <person name="Wilson R.K."/>
        </authorList>
    </citation>
    <scope>NUCLEOTIDE SEQUENCE [LARGE SCALE GENOMIC DNA]</scope>
    <source>
        <strain evidence="1 2">DSM 18228</strain>
    </source>
</reference>
<keyword evidence="2" id="KW-1185">Reference proteome</keyword>
<dbReference type="AlphaFoldDB" id="S0FD21"/>
<gene>
    <name evidence="1" type="ORF">BACCOPRO_03674</name>
</gene>
<accession>S0FD21</accession>
<dbReference type="Proteomes" id="UP000014073">
    <property type="component" value="Unassembled WGS sequence"/>
</dbReference>
<organism evidence="1 2">
    <name type="scientific">Phocaeicola coprophilus DSM 18228 = JCM 13818</name>
    <dbReference type="NCBI Taxonomy" id="547042"/>
    <lineage>
        <taxon>Bacteria</taxon>
        <taxon>Pseudomonadati</taxon>
        <taxon>Bacteroidota</taxon>
        <taxon>Bacteroidia</taxon>
        <taxon>Bacteroidales</taxon>
        <taxon>Bacteroidaceae</taxon>
        <taxon>Phocaeicola</taxon>
    </lineage>
</organism>
<evidence type="ECO:0000313" key="1">
    <source>
        <dbReference type="EMBL" id="EEF78149.1"/>
    </source>
</evidence>
<evidence type="ECO:0000313" key="2">
    <source>
        <dbReference type="Proteomes" id="UP000014073"/>
    </source>
</evidence>
<protein>
    <submittedName>
        <fullName evidence="1">Uncharacterized protein</fullName>
    </submittedName>
</protein>
<sequence>MERNLNECFSLSLCSELISCVFVLIEMKIINVEFVDTISHIVSSQRLI</sequence>
<comment type="caution">
    <text evidence="1">The sequence shown here is derived from an EMBL/GenBank/DDBJ whole genome shotgun (WGS) entry which is preliminary data.</text>
</comment>